<keyword evidence="1" id="KW-0732">Signal</keyword>
<accession>A0ABR6VYX9</accession>
<name>A0ABR6VYX9_9BACT</name>
<gene>
    <name evidence="2" type="ORF">H7U12_20730</name>
</gene>
<feature type="signal peptide" evidence="1">
    <location>
        <begin position="1"/>
        <end position="24"/>
    </location>
</feature>
<dbReference type="InterPro" id="IPR029033">
    <property type="entry name" value="His_PPase_superfam"/>
</dbReference>
<comment type="caution">
    <text evidence="2">The sequence shown here is derived from an EMBL/GenBank/DDBJ whole genome shotgun (WGS) entry which is preliminary data.</text>
</comment>
<dbReference type="CDD" id="cd07040">
    <property type="entry name" value="HP"/>
    <property type="match status" value="1"/>
</dbReference>
<evidence type="ECO:0000313" key="3">
    <source>
        <dbReference type="Proteomes" id="UP000659698"/>
    </source>
</evidence>
<dbReference type="Proteomes" id="UP000659698">
    <property type="component" value="Unassembled WGS sequence"/>
</dbReference>
<keyword evidence="3" id="KW-1185">Reference proteome</keyword>
<protein>
    <submittedName>
        <fullName evidence="2">Histidine phosphatase family protein</fullName>
    </submittedName>
</protein>
<dbReference type="SUPFAM" id="SSF53254">
    <property type="entry name" value="Phosphoglycerate mutase-like"/>
    <property type="match status" value="1"/>
</dbReference>
<dbReference type="RefSeq" id="WP_186641737.1">
    <property type="nucleotide sequence ID" value="NZ_JACOAF010000053.1"/>
</dbReference>
<evidence type="ECO:0000256" key="1">
    <source>
        <dbReference type="SAM" id="SignalP"/>
    </source>
</evidence>
<dbReference type="InterPro" id="IPR013078">
    <property type="entry name" value="His_Pase_superF_clade-1"/>
</dbReference>
<sequence>MKHLKPFLLLGICFLTIFSLSNCSAQKASSASGKKTGSNGGTVVYLVRHAEKAPSSGAMTDDPDLSEAGLKRTEALKTQLASAPIAAFFATKYKRTQQTLAPLASAKKQTVQLYEVKDNAALVQKIKQEYPGKTVVVAGHSNTLLPLVEAFGGTKPFAEIADHQYDYLFKVTLQEGKAPLVDVQKYGAASVAPAN</sequence>
<dbReference type="Gene3D" id="3.40.50.1240">
    <property type="entry name" value="Phosphoglycerate mutase-like"/>
    <property type="match status" value="1"/>
</dbReference>
<proteinExistence type="predicted"/>
<reference evidence="2 3" key="1">
    <citation type="journal article" date="2019" name="Int. J. Syst. Evol. Microbiol.">
        <title>Rufibacter sediminis sp. nov., isolated from freshwater lake sediment.</title>
        <authorList>
            <person name="Qu J.H."/>
            <person name="Zhang L.J."/>
            <person name="Fu Y.H."/>
            <person name="Li H.F."/>
        </authorList>
    </citation>
    <scope>NUCLEOTIDE SEQUENCE [LARGE SCALE GENOMIC DNA]</scope>
    <source>
        <strain evidence="2 3">H-1</strain>
    </source>
</reference>
<organism evidence="2 3">
    <name type="scientific">Rufibacter sediminis</name>
    <dbReference type="NCBI Taxonomy" id="2762756"/>
    <lineage>
        <taxon>Bacteria</taxon>
        <taxon>Pseudomonadati</taxon>
        <taxon>Bacteroidota</taxon>
        <taxon>Cytophagia</taxon>
        <taxon>Cytophagales</taxon>
        <taxon>Hymenobacteraceae</taxon>
        <taxon>Rufibacter</taxon>
    </lineage>
</organism>
<dbReference type="EMBL" id="JACOAF010000053">
    <property type="protein sequence ID" value="MBC3542124.1"/>
    <property type="molecule type" value="Genomic_DNA"/>
</dbReference>
<dbReference type="Pfam" id="PF00300">
    <property type="entry name" value="His_Phos_1"/>
    <property type="match status" value="1"/>
</dbReference>
<evidence type="ECO:0000313" key="2">
    <source>
        <dbReference type="EMBL" id="MBC3542124.1"/>
    </source>
</evidence>
<feature type="chain" id="PRO_5045164983" evidence="1">
    <location>
        <begin position="25"/>
        <end position="195"/>
    </location>
</feature>